<keyword evidence="2" id="KW-1185">Reference proteome</keyword>
<dbReference type="EMBL" id="CP076661">
    <property type="protein sequence ID" value="QWU85812.1"/>
    <property type="molecule type" value="Genomic_DNA"/>
</dbReference>
<sequence>MSILAIGEFPLPLYPQKAIPLAKQHQNLTLSISRPAHSHYINYMLQPKHISKTLSQVLSSAGQGPISASLLSKKGLPLATVSVPNSDISSDNLKVFSLLAINAFHQQTKAKSADLDDWAVMDVDGNLRTMVKRFSTEGGLKNSMYVVIFYLSGYEDGKAKAQLDVLTETLENELQGYVAA</sequence>
<evidence type="ECO:0000313" key="2">
    <source>
        <dbReference type="Proteomes" id="UP000825434"/>
    </source>
</evidence>
<dbReference type="InterPro" id="IPR020233">
    <property type="entry name" value="Slm4"/>
</dbReference>
<dbReference type="Proteomes" id="UP000825434">
    <property type="component" value="Chromosome 1"/>
</dbReference>
<gene>
    <name evidence="1" type="ORF">CA3LBN_000030</name>
</gene>
<evidence type="ECO:0000313" key="1">
    <source>
        <dbReference type="EMBL" id="QWU85812.1"/>
    </source>
</evidence>
<proteinExistence type="predicted"/>
<accession>A0ABX8I1K9</accession>
<dbReference type="Gene3D" id="3.30.450.30">
    <property type="entry name" value="Dynein light chain 2a, cytoplasmic"/>
    <property type="match status" value="1"/>
</dbReference>
<dbReference type="Pfam" id="PF16818">
    <property type="entry name" value="SLM4"/>
    <property type="match status" value="1"/>
</dbReference>
<name>A0ABX8I1K9_9ASCO</name>
<protein>
    <submittedName>
        <fullName evidence="1">Uncharacterized protein</fullName>
    </submittedName>
</protein>
<reference evidence="1 2" key="1">
    <citation type="submission" date="2021-06" db="EMBL/GenBank/DDBJ databases">
        <title>Candida outbreak in Lebanon.</title>
        <authorList>
            <person name="Finianos M."/>
        </authorList>
    </citation>
    <scope>NUCLEOTIDE SEQUENCE [LARGE SCALE GENOMIC DNA]</scope>
    <source>
        <strain evidence="1">CA3LBN</strain>
    </source>
</reference>
<organism evidence="1 2">
    <name type="scientific">Candidozyma haemuli</name>
    <dbReference type="NCBI Taxonomy" id="45357"/>
    <lineage>
        <taxon>Eukaryota</taxon>
        <taxon>Fungi</taxon>
        <taxon>Dikarya</taxon>
        <taxon>Ascomycota</taxon>
        <taxon>Saccharomycotina</taxon>
        <taxon>Pichiomycetes</taxon>
        <taxon>Metschnikowiaceae</taxon>
        <taxon>Candidozyma</taxon>
    </lineage>
</organism>